<organism evidence="1 2">
    <name type="scientific">Pannus brasiliensis CCIBt3594</name>
    <dbReference type="NCBI Taxonomy" id="1427578"/>
    <lineage>
        <taxon>Bacteria</taxon>
        <taxon>Bacillati</taxon>
        <taxon>Cyanobacteriota</taxon>
        <taxon>Cyanophyceae</taxon>
        <taxon>Oscillatoriophycideae</taxon>
        <taxon>Chroococcales</taxon>
        <taxon>Microcystaceae</taxon>
        <taxon>Pannus</taxon>
    </lineage>
</organism>
<dbReference type="Proteomes" id="UP001328733">
    <property type="component" value="Unassembled WGS sequence"/>
</dbReference>
<dbReference type="EMBL" id="JBAFSM010000040">
    <property type="protein sequence ID" value="MEG3439080.1"/>
    <property type="molecule type" value="Genomic_DNA"/>
</dbReference>
<sequence length="95" mass="10677">MIESLVDLGRSFTDNYPDVLPLGIELPLKVQALDIRVGDRVLIYFNTKMQVCTVRDILDSGQTNITLSVFIGDHYRHTASRVVRFRPDATLTLAA</sequence>
<accession>A0AAW9QMQ7</accession>
<keyword evidence="2" id="KW-1185">Reference proteome</keyword>
<evidence type="ECO:0000313" key="2">
    <source>
        <dbReference type="Proteomes" id="UP001328733"/>
    </source>
</evidence>
<evidence type="ECO:0000313" key="1">
    <source>
        <dbReference type="EMBL" id="MEG3439080.1"/>
    </source>
</evidence>
<protein>
    <submittedName>
        <fullName evidence="1">Uncharacterized protein</fullName>
    </submittedName>
</protein>
<comment type="caution">
    <text evidence="1">The sequence shown here is derived from an EMBL/GenBank/DDBJ whole genome shotgun (WGS) entry which is preliminary data.</text>
</comment>
<reference evidence="1 2" key="1">
    <citation type="submission" date="2024-01" db="EMBL/GenBank/DDBJ databases">
        <title>Genomic insights into the taxonomy and metabolism of the cyanobacterium Pannus brasiliensis CCIBt3594.</title>
        <authorList>
            <person name="Machado M."/>
            <person name="Botero N.B."/>
            <person name="Andreote A.P.D."/>
            <person name="Feitosa A.M.T."/>
            <person name="Popin R."/>
            <person name="Sivonen K."/>
            <person name="Fiore M.F."/>
        </authorList>
    </citation>
    <scope>NUCLEOTIDE SEQUENCE [LARGE SCALE GENOMIC DNA]</scope>
    <source>
        <strain evidence="1 2">CCIBt3594</strain>
    </source>
</reference>
<dbReference type="RefSeq" id="WP_332866563.1">
    <property type="nucleotide sequence ID" value="NZ_JBAFSM010000040.1"/>
</dbReference>
<name>A0AAW9QMQ7_9CHRO</name>
<gene>
    <name evidence="1" type="ORF">V0288_18285</name>
</gene>
<dbReference type="AlphaFoldDB" id="A0AAW9QMQ7"/>
<proteinExistence type="predicted"/>